<sequence length="339" mass="38271">MDIITAPPSEAYDWQWPAITERYATDQIRHSAVSNSDFVYIGFPWATLIDLLGKKQGDPRLKPMIADLFNIRREVKRWIQRATVCQHINMMHWLKTFGYLGITDIFWSHKVKGVDSLVCGDHTIRLHPFPLFPVQYARGGLDQQGQRPLLFSFVGLGEHPKYLTDVRAIILRILSEDSRGLVVGRDSWHYQKVVYEYQVGMRAKNPDGLIDDAASEQHISALRDSVFCLCPSGTGPNTIRLWEAIGSGCIPVIMSETYDPPGVGALWEAAAIFCPETVDAVKGLPDRLEAMAQDSSLMALKRQALKQLWSTYGPDSFVRDVELLCAGESWPQRALWPRV</sequence>
<evidence type="ECO:0000259" key="1">
    <source>
        <dbReference type="Pfam" id="PF03016"/>
    </source>
</evidence>
<evidence type="ECO:0000313" key="3">
    <source>
        <dbReference type="Proteomes" id="UP000094172"/>
    </source>
</evidence>
<protein>
    <recommendedName>
        <fullName evidence="1">Exostosin GT47 domain-containing protein</fullName>
    </recommendedName>
</protein>
<evidence type="ECO:0000313" key="2">
    <source>
        <dbReference type="EMBL" id="ODR95879.1"/>
    </source>
</evidence>
<reference evidence="2 3" key="1">
    <citation type="journal article" date="2016" name="Environ. Microbiol.">
        <title>New Methyloceanibacter diversity from North Sea sediments includes methanotroph containing solely the soluble methane monooxygenase.</title>
        <authorList>
            <person name="Vekeman B."/>
            <person name="Kerckhof F.M."/>
            <person name="Cremers G."/>
            <person name="de Vos P."/>
            <person name="Vandamme P."/>
            <person name="Boon N."/>
            <person name="Op den Camp H.J."/>
            <person name="Heylen K."/>
        </authorList>
    </citation>
    <scope>NUCLEOTIDE SEQUENCE [LARGE SCALE GENOMIC DNA]</scope>
    <source>
        <strain evidence="2 3">R-67176</strain>
    </source>
</reference>
<dbReference type="EMBL" id="LPWE01000010">
    <property type="protein sequence ID" value="ODR95879.1"/>
    <property type="molecule type" value="Genomic_DNA"/>
</dbReference>
<keyword evidence="3" id="KW-1185">Reference proteome</keyword>
<dbReference type="AlphaFoldDB" id="A0A1E3VQS4"/>
<comment type="caution">
    <text evidence="2">The sequence shown here is derived from an EMBL/GenBank/DDBJ whole genome shotgun (WGS) entry which is preliminary data.</text>
</comment>
<dbReference type="PANTHER" id="PTHR11062">
    <property type="entry name" value="EXOSTOSIN HEPARAN SULFATE GLYCOSYLTRANSFERASE -RELATED"/>
    <property type="match status" value="1"/>
</dbReference>
<dbReference type="InterPro" id="IPR004263">
    <property type="entry name" value="Exostosin"/>
</dbReference>
<accession>A0A1E3VQS4</accession>
<dbReference type="Proteomes" id="UP000094172">
    <property type="component" value="Unassembled WGS sequence"/>
</dbReference>
<dbReference type="Pfam" id="PF03016">
    <property type="entry name" value="Exostosin_GT47"/>
    <property type="match status" value="1"/>
</dbReference>
<feature type="domain" description="Exostosin GT47" evidence="1">
    <location>
        <begin position="137"/>
        <end position="276"/>
    </location>
</feature>
<proteinExistence type="predicted"/>
<dbReference type="RefSeq" id="WP_069444070.1">
    <property type="nucleotide sequence ID" value="NZ_LPWE01000010.1"/>
</dbReference>
<dbReference type="InterPro" id="IPR040911">
    <property type="entry name" value="Exostosin_GT47"/>
</dbReference>
<gene>
    <name evidence="2" type="ORF">AUC70_03205</name>
</gene>
<organism evidence="2 3">
    <name type="scientific">Methyloceanibacter stevinii</name>
    <dbReference type="NCBI Taxonomy" id="1774970"/>
    <lineage>
        <taxon>Bacteria</taxon>
        <taxon>Pseudomonadati</taxon>
        <taxon>Pseudomonadota</taxon>
        <taxon>Alphaproteobacteria</taxon>
        <taxon>Hyphomicrobiales</taxon>
        <taxon>Hyphomicrobiaceae</taxon>
        <taxon>Methyloceanibacter</taxon>
    </lineage>
</organism>
<name>A0A1E3VQS4_9HYPH</name>
<dbReference type="GO" id="GO:0016757">
    <property type="term" value="F:glycosyltransferase activity"/>
    <property type="evidence" value="ECO:0007669"/>
    <property type="project" value="InterPro"/>
</dbReference>